<dbReference type="AlphaFoldDB" id="A0A2G8SMC3"/>
<dbReference type="Pfam" id="PF02775">
    <property type="entry name" value="TPP_enzyme_C"/>
    <property type="match status" value="1"/>
</dbReference>
<comment type="subcellular location">
    <subcellularLocation>
        <location evidence="1">Mitochondrion</location>
    </subcellularLocation>
</comment>
<evidence type="ECO:0000256" key="5">
    <source>
        <dbReference type="RuleBase" id="RU362132"/>
    </source>
</evidence>
<evidence type="ECO:0008006" key="11">
    <source>
        <dbReference type="Google" id="ProtNLM"/>
    </source>
</evidence>
<feature type="domain" description="Thiamine pyrophosphate enzyme TPP-binding" evidence="7">
    <location>
        <begin position="438"/>
        <end position="581"/>
    </location>
</feature>
<dbReference type="Pfam" id="PF02776">
    <property type="entry name" value="TPP_enzyme_N"/>
    <property type="match status" value="1"/>
</dbReference>
<dbReference type="GO" id="GO:0000287">
    <property type="term" value="F:magnesium ion binding"/>
    <property type="evidence" value="ECO:0007669"/>
    <property type="project" value="InterPro"/>
</dbReference>
<dbReference type="GO" id="GO:0003984">
    <property type="term" value="F:acetolactate synthase activity"/>
    <property type="evidence" value="ECO:0007669"/>
    <property type="project" value="TreeGrafter"/>
</dbReference>
<dbReference type="InterPro" id="IPR029035">
    <property type="entry name" value="DHS-like_NAD/FAD-binding_dom"/>
</dbReference>
<dbReference type="InterPro" id="IPR012001">
    <property type="entry name" value="Thiamin_PyroP_enz_TPP-bd_dom"/>
</dbReference>
<evidence type="ECO:0000313" key="10">
    <source>
        <dbReference type="Proteomes" id="UP000230002"/>
    </source>
</evidence>
<dbReference type="OrthoDB" id="2867507at2759"/>
<dbReference type="SUPFAM" id="SSF52467">
    <property type="entry name" value="DHS-like NAD/FAD-binding domain"/>
    <property type="match status" value="1"/>
</dbReference>
<feature type="domain" description="Thiamine pyrophosphate enzyme N-terminal TPP-binding" evidence="8">
    <location>
        <begin position="12"/>
        <end position="122"/>
    </location>
</feature>
<accession>A0A2G8SMC3</accession>
<gene>
    <name evidence="9" type="ORF">GSI_02704</name>
</gene>
<comment type="similarity">
    <text evidence="2 5">Belongs to the TPP enzyme family.</text>
</comment>
<dbReference type="GO" id="GO:0009097">
    <property type="term" value="P:isoleucine biosynthetic process"/>
    <property type="evidence" value="ECO:0007669"/>
    <property type="project" value="TreeGrafter"/>
</dbReference>
<feature type="domain" description="Thiamine pyrophosphate enzyme central" evidence="6">
    <location>
        <begin position="221"/>
        <end position="353"/>
    </location>
</feature>
<dbReference type="Pfam" id="PF00205">
    <property type="entry name" value="TPP_enzyme_M"/>
    <property type="match status" value="1"/>
</dbReference>
<dbReference type="InterPro" id="IPR045229">
    <property type="entry name" value="TPP_enz"/>
</dbReference>
<dbReference type="STRING" id="1077348.A0A2G8SMC3"/>
<dbReference type="EMBL" id="AYKW01000004">
    <property type="protein sequence ID" value="PIL34917.1"/>
    <property type="molecule type" value="Genomic_DNA"/>
</dbReference>
<organism evidence="9 10">
    <name type="scientific">Ganoderma sinense ZZ0214-1</name>
    <dbReference type="NCBI Taxonomy" id="1077348"/>
    <lineage>
        <taxon>Eukaryota</taxon>
        <taxon>Fungi</taxon>
        <taxon>Dikarya</taxon>
        <taxon>Basidiomycota</taxon>
        <taxon>Agaricomycotina</taxon>
        <taxon>Agaricomycetes</taxon>
        <taxon>Polyporales</taxon>
        <taxon>Polyporaceae</taxon>
        <taxon>Ganoderma</taxon>
    </lineage>
</organism>
<dbReference type="Proteomes" id="UP000230002">
    <property type="component" value="Unassembled WGS sequence"/>
</dbReference>
<name>A0A2G8SMC3_9APHY</name>
<dbReference type="Gene3D" id="3.40.50.970">
    <property type="match status" value="2"/>
</dbReference>
<dbReference type="SUPFAM" id="SSF52518">
    <property type="entry name" value="Thiamin diphosphate-binding fold (THDP-binding)"/>
    <property type="match status" value="2"/>
</dbReference>
<dbReference type="InterPro" id="IPR012000">
    <property type="entry name" value="Thiamin_PyroP_enz_cen_dom"/>
</dbReference>
<dbReference type="PANTHER" id="PTHR18968">
    <property type="entry name" value="THIAMINE PYROPHOSPHATE ENZYMES"/>
    <property type="match status" value="1"/>
</dbReference>
<evidence type="ECO:0000259" key="8">
    <source>
        <dbReference type="Pfam" id="PF02776"/>
    </source>
</evidence>
<sequence length="688" mass="74061">MAFQRTSTRMYTTASMIFKALADAGITHAFVNWGNDHPAFLEHLERERVEHGKTPVEIVTCPHEMVALSAAQGYAQVTGKPAAVIVHVDVGTQGLGGAVHNVDRGHTPVLIFAGHAPHSSDRRLKGTKNEWPMWHQDVPDQPSIVRQYMRYTAQIQSGKNARQIVLRALQIATSHPKGPVYLWARRETTEEEVDESIFNEKVEFSKWPSVQGGGLPDSALNTIVDALLTAQFPLIITANAGRNPATVPLLAQLSTLLAIGVYTSCPMSMCIPWTHPHYIGTAFGGKNDLLPHADVIILLELDVGWVEAAGNAPQPGARVFVVDSDPLKMNWGWQHVDAELLCKADAETALTQLVGALDVPAVKAKVESDLVASRQARLKELRAAWVTAQEEAEAVTSLGEGSPTVPYVVSTLRQAVAAQTASGGERVLWVNESISNYPLVWAHLRPEQPGSVIASGGTSLGYGLGASIGAYLGGIVAKKEYDLVAYVAGDGTFLFGIPASAFWIARRYNTPFLAVILNNGGWKSPKMSMMGVYPNGLGSTASGNQLTVGFGPDSPDFSQVAAAAGGAWGRRVTKADQVQDAALRGTGCVAGREAGRSAWRQHPGVWVRVTLCRLGARARDLPDRAAVSPCSDCHGRRGERACVRAGDSRCSWLGWLHVGDTHSSSCTQKNKCIYTRRIRLGCYLHPSA</sequence>
<dbReference type="InterPro" id="IPR011766">
    <property type="entry name" value="TPP_enzyme_TPP-bd"/>
</dbReference>
<dbReference type="GO" id="GO:0050660">
    <property type="term" value="F:flavin adenine dinucleotide binding"/>
    <property type="evidence" value="ECO:0007669"/>
    <property type="project" value="TreeGrafter"/>
</dbReference>
<proteinExistence type="inferred from homology"/>
<dbReference type="PANTHER" id="PTHR18968:SF164">
    <property type="entry name" value="PYRUVATE DECARBOXYLASE"/>
    <property type="match status" value="1"/>
</dbReference>
<dbReference type="GO" id="GO:0009099">
    <property type="term" value="P:L-valine biosynthetic process"/>
    <property type="evidence" value="ECO:0007669"/>
    <property type="project" value="TreeGrafter"/>
</dbReference>
<dbReference type="Gene3D" id="3.40.50.1220">
    <property type="entry name" value="TPP-binding domain"/>
    <property type="match status" value="1"/>
</dbReference>
<keyword evidence="4" id="KW-0496">Mitochondrion</keyword>
<keyword evidence="3 5" id="KW-0786">Thiamine pyrophosphate</keyword>
<evidence type="ECO:0000256" key="3">
    <source>
        <dbReference type="ARBA" id="ARBA00023052"/>
    </source>
</evidence>
<protein>
    <recommendedName>
        <fullName evidence="11">Thiamine pyrophosphate enzyme TPP-binding domain-containing protein</fullName>
    </recommendedName>
</protein>
<dbReference type="CDD" id="cd07035">
    <property type="entry name" value="TPP_PYR_POX_like"/>
    <property type="match status" value="1"/>
</dbReference>
<dbReference type="GO" id="GO:0005948">
    <property type="term" value="C:acetolactate synthase complex"/>
    <property type="evidence" value="ECO:0007669"/>
    <property type="project" value="TreeGrafter"/>
</dbReference>
<reference evidence="9 10" key="1">
    <citation type="journal article" date="2015" name="Sci. Rep.">
        <title>Chromosome-level genome map provides insights into diverse defense mechanisms in the medicinal fungus Ganoderma sinense.</title>
        <authorList>
            <person name="Zhu Y."/>
            <person name="Xu J."/>
            <person name="Sun C."/>
            <person name="Zhou S."/>
            <person name="Xu H."/>
            <person name="Nelson D.R."/>
            <person name="Qian J."/>
            <person name="Song J."/>
            <person name="Luo H."/>
            <person name="Xiang L."/>
            <person name="Li Y."/>
            <person name="Xu Z."/>
            <person name="Ji A."/>
            <person name="Wang L."/>
            <person name="Lu S."/>
            <person name="Hayward A."/>
            <person name="Sun W."/>
            <person name="Li X."/>
            <person name="Schwartz D.C."/>
            <person name="Wang Y."/>
            <person name="Chen S."/>
        </authorList>
    </citation>
    <scope>NUCLEOTIDE SEQUENCE [LARGE SCALE GENOMIC DNA]</scope>
    <source>
        <strain evidence="9 10">ZZ0214-1</strain>
    </source>
</reference>
<comment type="caution">
    <text evidence="9">The sequence shown here is derived from an EMBL/GenBank/DDBJ whole genome shotgun (WGS) entry which is preliminary data.</text>
</comment>
<dbReference type="GO" id="GO:0005739">
    <property type="term" value="C:mitochondrion"/>
    <property type="evidence" value="ECO:0007669"/>
    <property type="project" value="UniProtKB-SubCell"/>
</dbReference>
<evidence type="ECO:0000259" key="6">
    <source>
        <dbReference type="Pfam" id="PF00205"/>
    </source>
</evidence>
<evidence type="ECO:0000313" key="9">
    <source>
        <dbReference type="EMBL" id="PIL34917.1"/>
    </source>
</evidence>
<evidence type="ECO:0000256" key="2">
    <source>
        <dbReference type="ARBA" id="ARBA00007812"/>
    </source>
</evidence>
<evidence type="ECO:0000256" key="4">
    <source>
        <dbReference type="ARBA" id="ARBA00023128"/>
    </source>
</evidence>
<evidence type="ECO:0000256" key="1">
    <source>
        <dbReference type="ARBA" id="ARBA00004173"/>
    </source>
</evidence>
<dbReference type="InterPro" id="IPR029061">
    <property type="entry name" value="THDP-binding"/>
</dbReference>
<keyword evidence="10" id="KW-1185">Reference proteome</keyword>
<dbReference type="GO" id="GO:0030976">
    <property type="term" value="F:thiamine pyrophosphate binding"/>
    <property type="evidence" value="ECO:0007669"/>
    <property type="project" value="InterPro"/>
</dbReference>
<evidence type="ECO:0000259" key="7">
    <source>
        <dbReference type="Pfam" id="PF02775"/>
    </source>
</evidence>